<evidence type="ECO:0000313" key="6">
    <source>
        <dbReference type="Proteomes" id="UP000070452"/>
    </source>
</evidence>
<protein>
    <submittedName>
        <fullName evidence="1">Uncharacterized protein</fullName>
    </submittedName>
</protein>
<reference evidence="1 6" key="2">
    <citation type="submission" date="2016-01" db="EMBL/GenBank/DDBJ databases">
        <title>Molecular Mechanisms for transfer of large genomic segments between Enterococcus faecium strains.</title>
        <authorList>
            <person name="Garcia-Solache M.A."/>
            <person name="Lebreton F."/>
            <person name="Mclaughlin R.E."/>
            <person name="Whiteaker J.D."/>
            <person name="Gilmore M.S."/>
            <person name="Rice L.B."/>
        </authorList>
    </citation>
    <scope>NUCLEOTIDE SEQUENCE [LARGE SCALE GENOMIC DNA]</scope>
    <source>
        <strain evidence="1 6">D344RRF x C68</strain>
    </source>
</reference>
<reference evidence="4 8" key="1">
    <citation type="submission" date="2015-06" db="EMBL/GenBank/DDBJ databases">
        <title>The Genome Sequence of Enterococcus faecium 131EA1.</title>
        <authorList>
            <consortium name="The Broad Institute Genomics Platform"/>
            <consortium name="The Broad Institute Genome Sequencing Center for Infectious Disease"/>
            <person name="Earl A.M."/>
            <person name="Van Tyne D."/>
            <person name="Lebreton F."/>
            <person name="Saavedra J.T."/>
            <person name="Gilmore M.S."/>
            <person name="Manson Mcguire A."/>
            <person name="Clock S."/>
            <person name="Crupain M."/>
            <person name="Rangan U."/>
            <person name="Young S."/>
            <person name="Abouelleil A."/>
            <person name="Cao P."/>
            <person name="Chapman S.B."/>
            <person name="Griggs A."/>
            <person name="Priest M."/>
            <person name="Shea T."/>
            <person name="Wortman J."/>
            <person name="Nusbaum C."/>
            <person name="Birren B."/>
        </authorList>
    </citation>
    <scope>NUCLEOTIDE SEQUENCE [LARGE SCALE GENOMIC DNA]</scope>
    <source>
        <strain evidence="4 8">131EA1</strain>
    </source>
</reference>
<proteinExistence type="predicted"/>
<dbReference type="RefSeq" id="WP_002295937.1">
    <property type="nucleotide sequence ID" value="NZ_AP024831.1"/>
</dbReference>
<dbReference type="Proteomes" id="UP000249070">
    <property type="component" value="Unassembled WGS sequence"/>
</dbReference>
<reference evidence="3 7" key="4">
    <citation type="submission" date="2018-05" db="EMBL/GenBank/DDBJ databases">
        <title>Vancomycin-resistant Enterococcus faecium strain from Chelyabinsk, Russia.</title>
        <authorList>
            <person name="Gostev V."/>
            <person name="Goncharov A."/>
            <person name="Kolodzhieva V."/>
            <person name="Suvorov A."/>
            <person name="Sidorenko S."/>
            <person name="Zueva L."/>
        </authorList>
    </citation>
    <scope>NUCLEOTIDE SEQUENCE [LARGE SCALE GENOMIC DNA]</scope>
    <source>
        <strain evidence="3 7">20</strain>
    </source>
</reference>
<dbReference type="Proteomes" id="UP000253144">
    <property type="component" value="Unassembled WGS sequence"/>
</dbReference>
<dbReference type="Proteomes" id="UP000289562">
    <property type="component" value="Unassembled WGS sequence"/>
</dbReference>
<dbReference type="EMBL" id="LEQJ01000004">
    <property type="protein sequence ID" value="RBS33598.1"/>
    <property type="molecule type" value="Genomic_DNA"/>
</dbReference>
<evidence type="ECO:0000313" key="9">
    <source>
        <dbReference type="Proteomes" id="UP000289562"/>
    </source>
</evidence>
<dbReference type="GeneID" id="66454379"/>
<dbReference type="Proteomes" id="UP000070452">
    <property type="component" value="Unassembled WGS sequence"/>
</dbReference>
<evidence type="ECO:0000313" key="4">
    <source>
        <dbReference type="EMBL" id="RBS33598.1"/>
    </source>
</evidence>
<dbReference type="AlphaFoldDB" id="A0A132PA14"/>
<sequence>MLENYIERNIFRKVYLCEQLFEFQEIDIEQTAISLRVTTPTILHDLESLAECLEYCIKEQVREKHKYKLVFKHGIALSELTQFLYGQSYFLKFLSYYFNGIFTSTELADLEFISLSKVYTIKKIVLDFFKENDYLKNKEIIIPEFDSRNILLALVRYVNWEGYENKNPYVEEACNELIDYVETHFFKRRYSEDEKSFIIRGIEIAIGRKAFPLGLKEEDKKSAETKPLFQLVCQGLEEQKGILDLQEEDVYYIFSLFNSRNYTNENMELLRKDFEVVYKNFVLNDLSLNELILQIISIAEIDDAENFIFKQSFLQFVRTLWADGQVFLPERIYLLSEKEQLLYGKIVEILEEWKKKNQIQLRWNENFIRKFVKSLSLINSEQAGRQEIEIFVVSESSVKQFFYRTQFHLYAEEGIAEINPILFRSLEELPDECLCAKKRVVLCDAASYQNGLETEKTKIYPISLKGANIHLYHIAQELHLLKKHIS</sequence>
<reference evidence="2" key="5">
    <citation type="journal article" date="2022" name="J. Anim. Sci.">
        <title>Whole genome sequence analyses-based assessment of virulence potential and antimicrobial susceptibilities and resistance of Enterococcus faecium strains isolated from commercial swine and cattle probiotic products.</title>
        <authorList>
            <person name="Shridhar P.B."/>
            <person name="Amachawadi R.G."/>
            <person name="Tokach M."/>
            <person name="Patel I."/>
            <person name="Gangiredla J."/>
            <person name="Mammel M."/>
            <person name="Nagaraja T.G."/>
        </authorList>
    </citation>
    <scope>NUCLEOTIDE SEQUENCE</scope>
    <source>
        <strain evidence="2">EF215</strain>
    </source>
</reference>
<reference evidence="5 9" key="3">
    <citation type="submission" date="2017-12" db="EMBL/GenBank/DDBJ databases">
        <title>A pool of 800 enterococci isolated from chicken carcass rinse samples from New Zealand.</title>
        <authorList>
            <person name="Zhang J."/>
            <person name="Rogers L."/>
            <person name="Midwinter A."/>
            <person name="French N."/>
        </authorList>
    </citation>
    <scope>NUCLEOTIDE SEQUENCE [LARGE SCALE GENOMIC DNA]</scope>
    <source>
        <strain evidence="5 9">EN697</strain>
    </source>
</reference>
<name>A0A132PA14_ENTFC</name>
<evidence type="ECO:0000313" key="2">
    <source>
        <dbReference type="EMBL" id="MBX4222994.1"/>
    </source>
</evidence>
<dbReference type="PATRIC" id="fig|1352.1358.peg.1705"/>
<dbReference type="EMBL" id="LRHK01000001">
    <property type="protein sequence ID" value="KWX19169.1"/>
    <property type="molecule type" value="Genomic_DNA"/>
</dbReference>
<dbReference type="EMBL" id="JAIFOC010000071">
    <property type="protein sequence ID" value="MBX4222994.1"/>
    <property type="molecule type" value="Genomic_DNA"/>
</dbReference>
<evidence type="ECO:0000313" key="3">
    <source>
        <dbReference type="EMBL" id="PZM55127.1"/>
    </source>
</evidence>
<dbReference type="Proteomes" id="UP001139644">
    <property type="component" value="Unassembled WGS sequence"/>
</dbReference>
<dbReference type="EMBL" id="QHGU01000061">
    <property type="protein sequence ID" value="PZM55127.1"/>
    <property type="molecule type" value="Genomic_DNA"/>
</dbReference>
<dbReference type="EMBL" id="PJVH01000012">
    <property type="protein sequence ID" value="RXU89632.1"/>
    <property type="molecule type" value="Genomic_DNA"/>
</dbReference>
<gene>
    <name evidence="1" type="ORF">AWT83_12065</name>
    <name evidence="5" type="ORF">CYQ77_05435</name>
    <name evidence="3" type="ORF">DKP91_11130</name>
    <name evidence="4" type="ORF">EB12_00855</name>
    <name evidence="2" type="ORF">KYX88_09230</name>
</gene>
<organism evidence="1 6">
    <name type="scientific">Enterococcus faecium</name>
    <name type="common">Streptococcus faecium</name>
    <dbReference type="NCBI Taxonomy" id="1352"/>
    <lineage>
        <taxon>Bacteria</taxon>
        <taxon>Bacillati</taxon>
        <taxon>Bacillota</taxon>
        <taxon>Bacilli</taxon>
        <taxon>Lactobacillales</taxon>
        <taxon>Enterococcaceae</taxon>
        <taxon>Enterococcus</taxon>
    </lineage>
</organism>
<evidence type="ECO:0000313" key="7">
    <source>
        <dbReference type="Proteomes" id="UP000249070"/>
    </source>
</evidence>
<accession>A0A132PA14</accession>
<evidence type="ECO:0000313" key="1">
    <source>
        <dbReference type="EMBL" id="KWX19169.1"/>
    </source>
</evidence>
<evidence type="ECO:0000313" key="5">
    <source>
        <dbReference type="EMBL" id="RXU89632.1"/>
    </source>
</evidence>
<evidence type="ECO:0000313" key="8">
    <source>
        <dbReference type="Proteomes" id="UP000253144"/>
    </source>
</evidence>
<comment type="caution">
    <text evidence="1">The sequence shown here is derived from an EMBL/GenBank/DDBJ whole genome shotgun (WGS) entry which is preliminary data.</text>
</comment>